<feature type="region of interest" description="Disordered" evidence="1">
    <location>
        <begin position="33"/>
        <end position="64"/>
    </location>
</feature>
<protein>
    <submittedName>
        <fullName evidence="2">Uncharacterized protein</fullName>
    </submittedName>
</protein>
<dbReference type="Proteomes" id="UP000012227">
    <property type="component" value="Unassembled WGS sequence"/>
</dbReference>
<evidence type="ECO:0000256" key="1">
    <source>
        <dbReference type="SAM" id="MobiDB-lite"/>
    </source>
</evidence>
<evidence type="ECO:0000313" key="2">
    <source>
        <dbReference type="EMBL" id="EMY68076.1"/>
    </source>
</evidence>
<reference evidence="2 3" key="1">
    <citation type="submission" date="2013-03" db="EMBL/GenBank/DDBJ databases">
        <authorList>
            <person name="Harkins D.M."/>
            <person name="Durkin A.S."/>
            <person name="Brinkac L.M."/>
            <person name="Haft D.H."/>
            <person name="Selengut J.D."/>
            <person name="Sanka R."/>
            <person name="DePew J."/>
            <person name="Purushe J."/>
            <person name="Galloway R.L."/>
            <person name="Vinetz J.M."/>
            <person name="Sutton G.G."/>
            <person name="Nierman W.C."/>
            <person name="Fouts D.E."/>
        </authorList>
    </citation>
    <scope>NUCLEOTIDE SEQUENCE [LARGE SCALE GENOMIC DNA]</scope>
    <source>
        <strain evidence="2 3">Waz Holland</strain>
    </source>
</reference>
<dbReference type="AlphaFoldDB" id="N1W8A1"/>
<accession>N1W8A1</accession>
<sequence>MSFLDDFKLAKECPLRGIFTYLLSTTLPVKAKEKKMGTKSLDPRPNFLGETHVPHSHLDRFRTL</sequence>
<proteinExistence type="predicted"/>
<evidence type="ECO:0000313" key="3">
    <source>
        <dbReference type="Proteomes" id="UP000012227"/>
    </source>
</evidence>
<gene>
    <name evidence="2" type="ORF">LEP1GSC199_3839</name>
</gene>
<organism evidence="2 3">
    <name type="scientific">Leptospira vanthielii serovar Holland str. Waz Holland = ATCC 700522</name>
    <dbReference type="NCBI Taxonomy" id="1218591"/>
    <lineage>
        <taxon>Bacteria</taxon>
        <taxon>Pseudomonadati</taxon>
        <taxon>Spirochaetota</taxon>
        <taxon>Spirochaetia</taxon>
        <taxon>Leptospirales</taxon>
        <taxon>Leptospiraceae</taxon>
        <taxon>Leptospira</taxon>
    </lineage>
</organism>
<dbReference type="EMBL" id="AOGY02000077">
    <property type="protein sequence ID" value="EMY68076.1"/>
    <property type="molecule type" value="Genomic_DNA"/>
</dbReference>
<name>N1W8A1_9LEPT</name>
<comment type="caution">
    <text evidence="2">The sequence shown here is derived from an EMBL/GenBank/DDBJ whole genome shotgun (WGS) entry which is preliminary data.</text>
</comment>
<feature type="compositionally biased region" description="Basic and acidic residues" evidence="1">
    <location>
        <begin position="52"/>
        <end position="64"/>
    </location>
</feature>
<dbReference type="STRING" id="1218591.LEP1GSC199_3839"/>